<evidence type="ECO:0000313" key="2">
    <source>
        <dbReference type="Proteomes" id="UP000001880"/>
    </source>
</evidence>
<dbReference type="AlphaFoldDB" id="D0LIG6"/>
<gene>
    <name evidence="1" type="ordered locus">Hoch_5846</name>
</gene>
<organism evidence="1 2">
    <name type="scientific">Haliangium ochraceum (strain DSM 14365 / JCM 11303 / SMP-2)</name>
    <dbReference type="NCBI Taxonomy" id="502025"/>
    <lineage>
        <taxon>Bacteria</taxon>
        <taxon>Pseudomonadati</taxon>
        <taxon>Myxococcota</taxon>
        <taxon>Polyangia</taxon>
        <taxon>Haliangiales</taxon>
        <taxon>Kofleriaceae</taxon>
        <taxon>Haliangium</taxon>
    </lineage>
</organism>
<protein>
    <submittedName>
        <fullName evidence="1">Uncharacterized protein</fullName>
    </submittedName>
</protein>
<keyword evidence="2" id="KW-1185">Reference proteome</keyword>
<evidence type="ECO:0000313" key="1">
    <source>
        <dbReference type="EMBL" id="ACY18322.1"/>
    </source>
</evidence>
<dbReference type="eggNOG" id="ENOG502ZG0V">
    <property type="taxonomic scope" value="Bacteria"/>
</dbReference>
<dbReference type="RefSeq" id="WP_012830914.1">
    <property type="nucleotide sequence ID" value="NC_013440.1"/>
</dbReference>
<dbReference type="HOGENOM" id="CLU_1545498_0_0_7"/>
<name>D0LIG6_HALO1</name>
<sequence length="173" mass="18385">MKKLSILGTIAFAALVTLVAGLDFGNSGALVQSADAMELEREVVSLRVTVVTGDDDLRSESDAVAELDYESVSGNDLTASANLNNNASWGNGSTHSKTFALPGGVTLGSLEEFHLVFHSGQSGPFDTGDNWNIDGLTVVGILEDGSEIILVQRAATRLHRFKSDIDTRYTVQL</sequence>
<accession>D0LIG6</accession>
<dbReference type="KEGG" id="hoh:Hoch_5846"/>
<dbReference type="EMBL" id="CP001804">
    <property type="protein sequence ID" value="ACY18322.1"/>
    <property type="molecule type" value="Genomic_DNA"/>
</dbReference>
<dbReference type="Proteomes" id="UP000001880">
    <property type="component" value="Chromosome"/>
</dbReference>
<dbReference type="OrthoDB" id="5382941at2"/>
<reference evidence="1 2" key="1">
    <citation type="journal article" date="2010" name="Stand. Genomic Sci.">
        <title>Complete genome sequence of Haliangium ochraceum type strain (SMP-2).</title>
        <authorList>
            <consortium name="US DOE Joint Genome Institute (JGI-PGF)"/>
            <person name="Ivanova N."/>
            <person name="Daum C."/>
            <person name="Lang E."/>
            <person name="Abt B."/>
            <person name="Kopitz M."/>
            <person name="Saunders E."/>
            <person name="Lapidus A."/>
            <person name="Lucas S."/>
            <person name="Glavina Del Rio T."/>
            <person name="Nolan M."/>
            <person name="Tice H."/>
            <person name="Copeland A."/>
            <person name="Cheng J.F."/>
            <person name="Chen F."/>
            <person name="Bruce D."/>
            <person name="Goodwin L."/>
            <person name="Pitluck S."/>
            <person name="Mavromatis K."/>
            <person name="Pati A."/>
            <person name="Mikhailova N."/>
            <person name="Chen A."/>
            <person name="Palaniappan K."/>
            <person name="Land M."/>
            <person name="Hauser L."/>
            <person name="Chang Y.J."/>
            <person name="Jeffries C.D."/>
            <person name="Detter J.C."/>
            <person name="Brettin T."/>
            <person name="Rohde M."/>
            <person name="Goker M."/>
            <person name="Bristow J."/>
            <person name="Markowitz V."/>
            <person name="Eisen J.A."/>
            <person name="Hugenholtz P."/>
            <person name="Kyrpides N.C."/>
            <person name="Klenk H.P."/>
        </authorList>
    </citation>
    <scope>NUCLEOTIDE SEQUENCE [LARGE SCALE GENOMIC DNA]</scope>
    <source>
        <strain evidence="2">DSM 14365 / CIP 107738 / JCM 11303 / AJ 13395 / SMP-2</strain>
    </source>
</reference>
<proteinExistence type="predicted"/>